<sequence>MIPGIDLLVAAALLLAAVGVVGSVVPGVPGALGSLAGLGFYWYATGYADPGTLVFAVLLLTCLVALAADVLAGPLAARLGGAEARTSVLAGVVGFALLFVAGPLGVVAGIAGTVFAVEYRRHGDPDRALRAAVATTVGALGSIVVQLLATLAVLGSLLVLVLL</sequence>
<keyword evidence="1" id="KW-0812">Transmembrane</keyword>
<keyword evidence="3" id="KW-1185">Reference proteome</keyword>
<feature type="transmembrane region" description="Helical" evidence="1">
    <location>
        <begin position="88"/>
        <end position="117"/>
    </location>
</feature>
<dbReference type="EMBL" id="JBHTAP010000001">
    <property type="protein sequence ID" value="MFC7236480.1"/>
    <property type="molecule type" value="Genomic_DNA"/>
</dbReference>
<dbReference type="GeneID" id="79268203"/>
<keyword evidence="1" id="KW-1133">Transmembrane helix</keyword>
<accession>A0ABD5ZTC5</accession>
<dbReference type="Proteomes" id="UP001596398">
    <property type="component" value="Unassembled WGS sequence"/>
</dbReference>
<evidence type="ECO:0000313" key="2">
    <source>
        <dbReference type="EMBL" id="MFC7236480.1"/>
    </source>
</evidence>
<dbReference type="AlphaFoldDB" id="A0ABD5ZTC5"/>
<organism evidence="2 3">
    <name type="scientific">Halosegnis marinus</name>
    <dbReference type="NCBI Taxonomy" id="3034023"/>
    <lineage>
        <taxon>Archaea</taxon>
        <taxon>Methanobacteriati</taxon>
        <taxon>Methanobacteriota</taxon>
        <taxon>Stenosarchaea group</taxon>
        <taxon>Halobacteria</taxon>
        <taxon>Halobacteriales</taxon>
        <taxon>Natronomonadaceae</taxon>
        <taxon>Halosegnis</taxon>
    </lineage>
</organism>
<reference evidence="2 3" key="1">
    <citation type="journal article" date="2019" name="Int. J. Syst. Evol. Microbiol.">
        <title>The Global Catalogue of Microorganisms (GCM) 10K type strain sequencing project: providing services to taxonomists for standard genome sequencing and annotation.</title>
        <authorList>
            <consortium name="The Broad Institute Genomics Platform"/>
            <consortium name="The Broad Institute Genome Sequencing Center for Infectious Disease"/>
            <person name="Wu L."/>
            <person name="Ma J."/>
        </authorList>
    </citation>
    <scope>NUCLEOTIDE SEQUENCE [LARGE SCALE GENOMIC DNA]</scope>
    <source>
        <strain evidence="2 3">DT85</strain>
    </source>
</reference>
<dbReference type="InterPro" id="IPR007403">
    <property type="entry name" value="DUF456"/>
</dbReference>
<comment type="caution">
    <text evidence="2">The sequence shown here is derived from an EMBL/GenBank/DDBJ whole genome shotgun (WGS) entry which is preliminary data.</text>
</comment>
<gene>
    <name evidence="2" type="ORF">ACFQJ4_14290</name>
</gene>
<dbReference type="PANTHER" id="PTHR39165">
    <property type="entry name" value="IG HYPOTHETICAL 17883"/>
    <property type="match status" value="1"/>
</dbReference>
<feature type="transmembrane region" description="Helical" evidence="1">
    <location>
        <begin position="137"/>
        <end position="162"/>
    </location>
</feature>
<name>A0ABD5ZTC5_9EURY</name>
<evidence type="ECO:0000256" key="1">
    <source>
        <dbReference type="SAM" id="Phobius"/>
    </source>
</evidence>
<dbReference type="Pfam" id="PF04306">
    <property type="entry name" value="DUF456"/>
    <property type="match status" value="1"/>
</dbReference>
<feature type="transmembrane region" description="Helical" evidence="1">
    <location>
        <begin position="52"/>
        <end position="76"/>
    </location>
</feature>
<keyword evidence="1" id="KW-0472">Membrane</keyword>
<protein>
    <submittedName>
        <fullName evidence="2">DUF456 family protein</fullName>
    </submittedName>
</protein>
<evidence type="ECO:0000313" key="3">
    <source>
        <dbReference type="Proteomes" id="UP001596398"/>
    </source>
</evidence>
<dbReference type="PANTHER" id="PTHR39165:SF1">
    <property type="entry name" value="DUF456 DOMAIN-CONTAINING PROTEIN"/>
    <property type="match status" value="1"/>
</dbReference>
<proteinExistence type="predicted"/>
<dbReference type="RefSeq" id="WP_276234636.1">
    <property type="nucleotide sequence ID" value="NZ_CP119802.1"/>
</dbReference>